<organism evidence="1 2">
    <name type="scientific">Nitrospira moscoviensis</name>
    <dbReference type="NCBI Taxonomy" id="42253"/>
    <lineage>
        <taxon>Bacteria</taxon>
        <taxon>Pseudomonadati</taxon>
        <taxon>Nitrospirota</taxon>
        <taxon>Nitrospiria</taxon>
        <taxon>Nitrospirales</taxon>
        <taxon>Nitrospiraceae</taxon>
        <taxon>Nitrospira</taxon>
    </lineage>
</organism>
<accession>A0A0K2GB18</accession>
<dbReference type="PATRIC" id="fig|42253.5.peg.1695"/>
<proteinExistence type="predicted"/>
<dbReference type="EMBL" id="CP011801">
    <property type="protein sequence ID" value="ALA58143.1"/>
    <property type="molecule type" value="Genomic_DNA"/>
</dbReference>
<dbReference type="STRING" id="42253.NITMOv2_1723"/>
<dbReference type="RefSeq" id="WP_145976220.1">
    <property type="nucleotide sequence ID" value="NZ_CP011801.1"/>
</dbReference>
<dbReference type="AlphaFoldDB" id="A0A0K2GB18"/>
<gene>
    <name evidence="1" type="ORF">NITMOv2_1723</name>
</gene>
<evidence type="ECO:0000313" key="1">
    <source>
        <dbReference type="EMBL" id="ALA58143.1"/>
    </source>
</evidence>
<reference evidence="1 2" key="1">
    <citation type="journal article" date="2015" name="Proc. Natl. Acad. Sci. U.S.A.">
        <title>Expanded metabolic versatility of ubiquitous nitrite-oxidizing bacteria from the genus Nitrospira.</title>
        <authorList>
            <person name="Koch H."/>
            <person name="Lucker S."/>
            <person name="Albertsen M."/>
            <person name="Kitzinger K."/>
            <person name="Herbold C."/>
            <person name="Spieck E."/>
            <person name="Nielsen P.H."/>
            <person name="Wagner M."/>
            <person name="Daims H."/>
        </authorList>
    </citation>
    <scope>NUCLEOTIDE SEQUENCE [LARGE SCALE GENOMIC DNA]</scope>
    <source>
        <strain evidence="1 2">NSP M-1</strain>
    </source>
</reference>
<name>A0A0K2GB18_NITMO</name>
<dbReference type="Proteomes" id="UP000069205">
    <property type="component" value="Chromosome"/>
</dbReference>
<keyword evidence="2" id="KW-1185">Reference proteome</keyword>
<dbReference type="KEGG" id="nmv:NITMOv2_1723"/>
<evidence type="ECO:0000313" key="2">
    <source>
        <dbReference type="Proteomes" id="UP000069205"/>
    </source>
</evidence>
<sequence length="67" mass="7823">MKPKQTWRDFKKRIYAVNPNTPEKEIASLILMGCNRIRSGDKAPAGYSGKWDYVIMHVARRWNGSKR</sequence>
<protein>
    <submittedName>
        <fullName evidence="1">Uncharacterized protein</fullName>
    </submittedName>
</protein>